<dbReference type="RefSeq" id="XP_046018246.1">
    <property type="nucleotide sequence ID" value="XM_046152220.1"/>
</dbReference>
<dbReference type="OrthoDB" id="1263307at2759"/>
<name>A0A9P8YGP2_9PEZI</name>
<dbReference type="EMBL" id="JAGTJQ010000001">
    <property type="protein sequence ID" value="KAH7040191.1"/>
    <property type="molecule type" value="Genomic_DNA"/>
</dbReference>
<evidence type="ECO:0000313" key="2">
    <source>
        <dbReference type="EMBL" id="KAH7040191.1"/>
    </source>
</evidence>
<dbReference type="PANTHER" id="PTHR37017:SF8">
    <property type="entry name" value="AB HYDROLASE-1 DOMAIN-CONTAINING PROTEIN"/>
    <property type="match status" value="1"/>
</dbReference>
<dbReference type="InterPro" id="IPR029058">
    <property type="entry name" value="AB_hydrolase_fold"/>
</dbReference>
<dbReference type="GeneID" id="70181766"/>
<gene>
    <name evidence="2" type="ORF">B0I36DRAFT_310148</name>
</gene>
<dbReference type="PANTHER" id="PTHR37017">
    <property type="entry name" value="AB HYDROLASE-1 DOMAIN-CONTAINING PROTEIN-RELATED"/>
    <property type="match status" value="1"/>
</dbReference>
<accession>A0A9P8YGP2</accession>
<reference evidence="2" key="1">
    <citation type="journal article" date="2021" name="Nat. Commun.">
        <title>Genetic determinants of endophytism in the Arabidopsis root mycobiome.</title>
        <authorList>
            <person name="Mesny F."/>
            <person name="Miyauchi S."/>
            <person name="Thiergart T."/>
            <person name="Pickel B."/>
            <person name="Atanasova L."/>
            <person name="Karlsson M."/>
            <person name="Huettel B."/>
            <person name="Barry K.W."/>
            <person name="Haridas S."/>
            <person name="Chen C."/>
            <person name="Bauer D."/>
            <person name="Andreopoulos W."/>
            <person name="Pangilinan J."/>
            <person name="LaButti K."/>
            <person name="Riley R."/>
            <person name="Lipzen A."/>
            <person name="Clum A."/>
            <person name="Drula E."/>
            <person name="Henrissat B."/>
            <person name="Kohler A."/>
            <person name="Grigoriev I.V."/>
            <person name="Martin F.M."/>
            <person name="Hacquard S."/>
        </authorList>
    </citation>
    <scope>NUCLEOTIDE SEQUENCE</scope>
    <source>
        <strain evidence="2">MPI-CAGE-CH-0230</strain>
    </source>
</reference>
<evidence type="ECO:0000313" key="3">
    <source>
        <dbReference type="Proteomes" id="UP000756346"/>
    </source>
</evidence>
<keyword evidence="2" id="KW-0378">Hydrolase</keyword>
<organism evidence="2 3">
    <name type="scientific">Microdochium trichocladiopsis</name>
    <dbReference type="NCBI Taxonomy" id="1682393"/>
    <lineage>
        <taxon>Eukaryota</taxon>
        <taxon>Fungi</taxon>
        <taxon>Dikarya</taxon>
        <taxon>Ascomycota</taxon>
        <taxon>Pezizomycotina</taxon>
        <taxon>Sordariomycetes</taxon>
        <taxon>Xylariomycetidae</taxon>
        <taxon>Xylariales</taxon>
        <taxon>Microdochiaceae</taxon>
        <taxon>Microdochium</taxon>
    </lineage>
</organism>
<proteinExistence type="predicted"/>
<dbReference type="SUPFAM" id="SSF53474">
    <property type="entry name" value="alpha/beta-Hydrolases"/>
    <property type="match status" value="1"/>
</dbReference>
<evidence type="ECO:0000259" key="1">
    <source>
        <dbReference type="Pfam" id="PF12697"/>
    </source>
</evidence>
<comment type="caution">
    <text evidence="2">The sequence shown here is derived from an EMBL/GenBank/DDBJ whole genome shotgun (WGS) entry which is preliminary data.</text>
</comment>
<dbReference type="InterPro" id="IPR000073">
    <property type="entry name" value="AB_hydrolase_1"/>
</dbReference>
<dbReference type="Pfam" id="PF12697">
    <property type="entry name" value="Abhydrolase_6"/>
    <property type="match status" value="1"/>
</dbReference>
<protein>
    <submittedName>
        <fullName evidence="2">Alpha/beta hydrolase fold-1</fullName>
    </submittedName>
</protein>
<dbReference type="Proteomes" id="UP000756346">
    <property type="component" value="Unassembled WGS sequence"/>
</dbReference>
<dbReference type="Gene3D" id="3.40.50.1820">
    <property type="entry name" value="alpha/beta hydrolase"/>
    <property type="match status" value="1"/>
</dbReference>
<keyword evidence="3" id="KW-1185">Reference proteome</keyword>
<feature type="domain" description="AB hydrolase-1" evidence="1">
    <location>
        <begin position="7"/>
        <end position="232"/>
    </location>
</feature>
<dbReference type="GO" id="GO:0016787">
    <property type="term" value="F:hydrolase activity"/>
    <property type="evidence" value="ECO:0007669"/>
    <property type="project" value="UniProtKB-KW"/>
</dbReference>
<dbReference type="AlphaFoldDB" id="A0A9P8YGP2"/>
<sequence length="250" mass="27184">MKTVICLVHGAGHQPLHYKYLIDALRRHGLTVAAPPLPTSGYDDASATKTHLEDVARVREYLVPFLEQGYEAILVGHSYGGRIITQAAAGLTGEERAAAGQDGGVVALVYIAAFTEKEQPLTPEILGVPPEDVNPATKLLWPEAAIRAMYHDIEPGRANEAVALLQRQSPRDLDGAAVCKSSDVPVPKRYVACRQDRVISFGTQLQFAEAAVAKVVAELESGHSPWLRDDGIRAIVDCVLEFSRRRQDDV</sequence>
<dbReference type="InterPro" id="IPR052897">
    <property type="entry name" value="Sec-Metab_Biosynth_Hydrolase"/>
</dbReference>